<dbReference type="InterPro" id="IPR016181">
    <property type="entry name" value="Acyl_CoA_acyltransferase"/>
</dbReference>
<keyword evidence="3" id="KW-1185">Reference proteome</keyword>
<protein>
    <submittedName>
        <fullName evidence="2">FR47-like protein</fullName>
    </submittedName>
</protein>
<dbReference type="Pfam" id="PF08445">
    <property type="entry name" value="FR47"/>
    <property type="match status" value="1"/>
</dbReference>
<dbReference type="Proteomes" id="UP000184442">
    <property type="component" value="Unassembled WGS sequence"/>
</dbReference>
<organism evidence="2 3">
    <name type="scientific">Lutispora thermophila DSM 19022</name>
    <dbReference type="NCBI Taxonomy" id="1122184"/>
    <lineage>
        <taxon>Bacteria</taxon>
        <taxon>Bacillati</taxon>
        <taxon>Bacillota</taxon>
        <taxon>Clostridia</taxon>
        <taxon>Lutisporales</taxon>
        <taxon>Lutisporaceae</taxon>
        <taxon>Lutispora</taxon>
    </lineage>
</organism>
<dbReference type="AlphaFoldDB" id="A0A1M6ITH4"/>
<dbReference type="GO" id="GO:0016747">
    <property type="term" value="F:acyltransferase activity, transferring groups other than amino-acyl groups"/>
    <property type="evidence" value="ECO:0007669"/>
    <property type="project" value="InterPro"/>
</dbReference>
<gene>
    <name evidence="2" type="ORF">SAMN02745176_03391</name>
</gene>
<sequence length="66" mass="7571">MCEGMISIVVCKEFQNRYIGRKAVVAILSRAAKIGLKQVDVEIYDFNKQSIKMFSDIGFQKIDKVR</sequence>
<evidence type="ECO:0000313" key="2">
    <source>
        <dbReference type="EMBL" id="SHJ37718.1"/>
    </source>
</evidence>
<dbReference type="STRING" id="1122184.SAMN02745176_03391"/>
<dbReference type="Gene3D" id="3.40.630.30">
    <property type="match status" value="1"/>
</dbReference>
<dbReference type="SUPFAM" id="SSF55729">
    <property type="entry name" value="Acyl-CoA N-acyltransferases (Nat)"/>
    <property type="match status" value="1"/>
</dbReference>
<reference evidence="2 3" key="1">
    <citation type="submission" date="2016-11" db="EMBL/GenBank/DDBJ databases">
        <authorList>
            <person name="Jaros S."/>
            <person name="Januszkiewicz K."/>
            <person name="Wedrychowicz H."/>
        </authorList>
    </citation>
    <scope>NUCLEOTIDE SEQUENCE [LARGE SCALE GENOMIC DNA]</scope>
    <source>
        <strain evidence="2 3">DSM 19022</strain>
    </source>
</reference>
<evidence type="ECO:0000313" key="3">
    <source>
        <dbReference type="Proteomes" id="UP000184442"/>
    </source>
</evidence>
<name>A0A1M6ITH4_9FIRM</name>
<proteinExistence type="predicted"/>
<dbReference type="PROSITE" id="PS51186">
    <property type="entry name" value="GNAT"/>
    <property type="match status" value="1"/>
</dbReference>
<dbReference type="InterPro" id="IPR000182">
    <property type="entry name" value="GNAT_dom"/>
</dbReference>
<feature type="domain" description="N-acetyltransferase" evidence="1">
    <location>
        <begin position="1"/>
        <end position="66"/>
    </location>
</feature>
<dbReference type="EMBL" id="FQZS01000038">
    <property type="protein sequence ID" value="SHJ37718.1"/>
    <property type="molecule type" value="Genomic_DNA"/>
</dbReference>
<evidence type="ECO:0000259" key="1">
    <source>
        <dbReference type="PROSITE" id="PS51186"/>
    </source>
</evidence>
<accession>A0A1M6ITH4</accession>
<dbReference type="InterPro" id="IPR013653">
    <property type="entry name" value="GCN5-like_dom"/>
</dbReference>